<keyword evidence="2" id="KW-0328">Glycosyltransferase</keyword>
<evidence type="ECO:0000313" key="8">
    <source>
        <dbReference type="EnsemblPlants" id="OMERI12G02670.2"/>
    </source>
</evidence>
<evidence type="ECO:0000256" key="6">
    <source>
        <dbReference type="ARBA" id="ARBA00030350"/>
    </source>
</evidence>
<evidence type="ECO:0000256" key="1">
    <source>
        <dbReference type="ARBA" id="ARBA00007737"/>
    </source>
</evidence>
<name>A0A0E0FA08_9ORYZ</name>
<proteinExistence type="inferred from homology"/>
<evidence type="ECO:0000256" key="7">
    <source>
        <dbReference type="SAM" id="Phobius"/>
    </source>
</evidence>
<dbReference type="InterPro" id="IPR024709">
    <property type="entry name" value="FucosylTrfase_pln"/>
</dbReference>
<dbReference type="EnsemblPlants" id="OMERI12G02670.2">
    <property type="protein sequence ID" value="OMERI12G02670.2"/>
    <property type="gene ID" value="OMERI12G02670"/>
</dbReference>
<dbReference type="PANTHER" id="PTHR31288:SF36">
    <property type="entry name" value="O-FUCOSYLTRANSFERASE FAMILY PROTEIN"/>
    <property type="match status" value="1"/>
</dbReference>
<evidence type="ECO:0000256" key="4">
    <source>
        <dbReference type="ARBA" id="ARBA00023253"/>
    </source>
</evidence>
<dbReference type="AlphaFoldDB" id="A0A0E0FA08"/>
<organism evidence="8">
    <name type="scientific">Oryza meridionalis</name>
    <dbReference type="NCBI Taxonomy" id="40149"/>
    <lineage>
        <taxon>Eukaryota</taxon>
        <taxon>Viridiplantae</taxon>
        <taxon>Streptophyta</taxon>
        <taxon>Embryophyta</taxon>
        <taxon>Tracheophyta</taxon>
        <taxon>Spermatophyta</taxon>
        <taxon>Magnoliopsida</taxon>
        <taxon>Liliopsida</taxon>
        <taxon>Poales</taxon>
        <taxon>Poaceae</taxon>
        <taxon>BOP clade</taxon>
        <taxon>Oryzoideae</taxon>
        <taxon>Oryzeae</taxon>
        <taxon>Oryzinae</taxon>
        <taxon>Oryza</taxon>
    </lineage>
</organism>
<dbReference type="GO" id="GO:0006004">
    <property type="term" value="P:fucose metabolic process"/>
    <property type="evidence" value="ECO:0007669"/>
    <property type="project" value="UniProtKB-KW"/>
</dbReference>
<keyword evidence="5" id="KW-0119">Carbohydrate metabolism</keyword>
<reference evidence="8" key="2">
    <citation type="submission" date="2018-05" db="EMBL/GenBank/DDBJ databases">
        <title>OmerRS3 (Oryza meridionalis Reference Sequence Version 3).</title>
        <authorList>
            <person name="Zhang J."/>
            <person name="Kudrna D."/>
            <person name="Lee S."/>
            <person name="Talag J."/>
            <person name="Welchert J."/>
            <person name="Wing R.A."/>
        </authorList>
    </citation>
    <scope>NUCLEOTIDE SEQUENCE [LARGE SCALE GENOMIC DNA]</scope>
    <source>
        <strain evidence="8">cv. OR44</strain>
    </source>
</reference>
<keyword evidence="3" id="KW-0808">Transferase</keyword>
<keyword evidence="4" id="KW-0294">Fucose metabolism</keyword>
<evidence type="ECO:0000313" key="9">
    <source>
        <dbReference type="Proteomes" id="UP000008021"/>
    </source>
</evidence>
<keyword evidence="7" id="KW-0812">Transmembrane</keyword>
<dbReference type="Gramene" id="OMERI12G02670.2">
    <property type="protein sequence ID" value="OMERI12G02670.2"/>
    <property type="gene ID" value="OMERI12G02670"/>
</dbReference>
<dbReference type="Pfam" id="PF10250">
    <property type="entry name" value="O-FucT"/>
    <property type="match status" value="1"/>
</dbReference>
<keyword evidence="7" id="KW-0472">Membrane</keyword>
<sequence length="525" mass="58541">MSVALYARGGGCGAKAAAARRSGRGGGGRRRAAVVLLLALAYVAGLLVFVLAGGGGVGGRVEVGREVGVMTVASLRRRRAAAAAAAQPGSVYRSHLVFERLWPDIRDDASSASAAASSLSSTSWRRSMLMTSHYQNPGELWMPCVNRKLIRPELPPSNGYLMIEANGGLNQQRLSICDAVAVASLLNATLVIPAFHFNSVWRDHSKFGDIFDEDHFIETLKEHVRVVKELPIDVLTRFNHNISSIPNMRTKAYSSPNHYMQKVLPKLLELGAVRIAPFSNRLAQSVPSNLQALRCFVNYQALRFAEPIRVLAEDMVERMVKRSTLTGGKFVSVHLRFEEDMVAFSCCTYDGGLKEKTEMENARERSWRGKFHRHGRVINPEANRRDGKCPLTPLEMFPLLATKDTLALPEELAEFEGHSSRLAALDYSVCLPSEVFVTTQGGNFPHFLMGHRRYLFGGNAKTIKPDKRKLVLSFDDPNIRWNRFKRHMQDILHHSDMRGTALRKPNDSIYIFPMPECMCQQDGMM</sequence>
<dbReference type="InterPro" id="IPR019378">
    <property type="entry name" value="GDP-Fuc_O-FucTrfase"/>
</dbReference>
<comment type="similarity">
    <text evidence="1">Belongs to the glycosyltransferase GT106 family.</text>
</comment>
<evidence type="ECO:0000256" key="2">
    <source>
        <dbReference type="ARBA" id="ARBA00022676"/>
    </source>
</evidence>
<keyword evidence="7" id="KW-1133">Transmembrane helix</keyword>
<dbReference type="GO" id="GO:0016757">
    <property type="term" value="F:glycosyltransferase activity"/>
    <property type="evidence" value="ECO:0007669"/>
    <property type="project" value="UniProtKB-KW"/>
</dbReference>
<dbReference type="CDD" id="cd11299">
    <property type="entry name" value="O-FucT_plant"/>
    <property type="match status" value="1"/>
</dbReference>
<reference evidence="8" key="1">
    <citation type="submission" date="2015-04" db="UniProtKB">
        <authorList>
            <consortium name="EnsemblPlants"/>
        </authorList>
    </citation>
    <scope>IDENTIFICATION</scope>
</reference>
<accession>A0A0E0FA08</accession>
<evidence type="ECO:0000256" key="3">
    <source>
        <dbReference type="ARBA" id="ARBA00022679"/>
    </source>
</evidence>
<keyword evidence="9" id="KW-1185">Reference proteome</keyword>
<feature type="transmembrane region" description="Helical" evidence="7">
    <location>
        <begin position="32"/>
        <end position="52"/>
    </location>
</feature>
<dbReference type="Proteomes" id="UP000008021">
    <property type="component" value="Chromosome 12"/>
</dbReference>
<protein>
    <recommendedName>
        <fullName evidence="6">O-fucosyltransferase family protein</fullName>
    </recommendedName>
</protein>
<evidence type="ECO:0000256" key="5">
    <source>
        <dbReference type="ARBA" id="ARBA00023277"/>
    </source>
</evidence>
<dbReference type="PANTHER" id="PTHR31288">
    <property type="entry name" value="O-FUCOSYLTRANSFERASE FAMILY PROTEIN"/>
    <property type="match status" value="1"/>
</dbReference>